<reference evidence="2 3" key="1">
    <citation type="submission" date="2015-01" db="EMBL/GenBank/DDBJ databases">
        <title>The Genome Sequence of Rhinocladiella mackenzie CBS 650.93.</title>
        <authorList>
            <consortium name="The Broad Institute Genomics Platform"/>
            <person name="Cuomo C."/>
            <person name="de Hoog S."/>
            <person name="Gorbushina A."/>
            <person name="Stielow B."/>
            <person name="Teixiera M."/>
            <person name="Abouelleil A."/>
            <person name="Chapman S.B."/>
            <person name="Priest M."/>
            <person name="Young S.K."/>
            <person name="Wortman J."/>
            <person name="Nusbaum C."/>
            <person name="Birren B."/>
        </authorList>
    </citation>
    <scope>NUCLEOTIDE SEQUENCE [LARGE SCALE GENOMIC DNA]</scope>
    <source>
        <strain evidence="2 3">CBS 650.93</strain>
    </source>
</reference>
<proteinExistence type="predicted"/>
<dbReference type="AlphaFoldDB" id="A0A0D2JGE3"/>
<sequence length="228" mass="23866">MSEKRTPEDLPDPLTKLFVQPLLPALGVGTATGCCGVAYGRIAAILISSPTPGLYTALSGAQWFCAGSAYFCMSSTPLNVSTKLTQERDCRSVMLGGPLSRDNGLHRVAASSISGAVAGAVAAKFVPRGAVVSGSIMFGILAAVTQTGLNSLGDLPPTSKMPSVLKQGVASLIPMKALSDKEYEDLLQDKILKIEAEISILDDQIAELRTASRQLARSEAAESKDDPR</sequence>
<dbReference type="EMBL" id="KN847476">
    <property type="protein sequence ID" value="KIX08405.1"/>
    <property type="molecule type" value="Genomic_DNA"/>
</dbReference>
<accession>A0A0D2JGE3</accession>
<dbReference type="OrthoDB" id="432685at2759"/>
<gene>
    <name evidence="2" type="ORF">Z518_03061</name>
</gene>
<dbReference type="RefSeq" id="XP_013275541.1">
    <property type="nucleotide sequence ID" value="XM_013420087.1"/>
</dbReference>
<dbReference type="VEuPathDB" id="FungiDB:Z518_03061"/>
<feature type="coiled-coil region" evidence="1">
    <location>
        <begin position="191"/>
        <end position="221"/>
    </location>
</feature>
<dbReference type="STRING" id="1442369.A0A0D2JGE3"/>
<keyword evidence="3" id="KW-1185">Reference proteome</keyword>
<name>A0A0D2JGE3_9EURO</name>
<dbReference type="GeneID" id="25291132"/>
<dbReference type="PANTHER" id="PTHR41390">
    <property type="entry name" value="CHROMOSOME 7, WHOLE GENOME SHOTGUN SEQUENCE"/>
    <property type="match status" value="1"/>
</dbReference>
<evidence type="ECO:0000256" key="1">
    <source>
        <dbReference type="SAM" id="Coils"/>
    </source>
</evidence>
<protein>
    <submittedName>
        <fullName evidence="2">Uncharacterized protein</fullName>
    </submittedName>
</protein>
<dbReference type="Proteomes" id="UP000053617">
    <property type="component" value="Unassembled WGS sequence"/>
</dbReference>
<evidence type="ECO:0000313" key="3">
    <source>
        <dbReference type="Proteomes" id="UP000053617"/>
    </source>
</evidence>
<dbReference type="HOGENOM" id="CLU_094649_0_0_1"/>
<keyword evidence="1" id="KW-0175">Coiled coil</keyword>
<dbReference type="PROSITE" id="PS51257">
    <property type="entry name" value="PROKAR_LIPOPROTEIN"/>
    <property type="match status" value="1"/>
</dbReference>
<evidence type="ECO:0000313" key="2">
    <source>
        <dbReference type="EMBL" id="KIX08405.1"/>
    </source>
</evidence>
<dbReference type="PANTHER" id="PTHR41390:SF1">
    <property type="entry name" value="NADH-UBIQUINONE OXIDOREDUCTASE 213 KDA SUBUNIT"/>
    <property type="match status" value="1"/>
</dbReference>
<organism evidence="2 3">
    <name type="scientific">Rhinocladiella mackenziei CBS 650.93</name>
    <dbReference type="NCBI Taxonomy" id="1442369"/>
    <lineage>
        <taxon>Eukaryota</taxon>
        <taxon>Fungi</taxon>
        <taxon>Dikarya</taxon>
        <taxon>Ascomycota</taxon>
        <taxon>Pezizomycotina</taxon>
        <taxon>Eurotiomycetes</taxon>
        <taxon>Chaetothyriomycetidae</taxon>
        <taxon>Chaetothyriales</taxon>
        <taxon>Herpotrichiellaceae</taxon>
        <taxon>Rhinocladiella</taxon>
    </lineage>
</organism>